<dbReference type="Pfam" id="PF01408">
    <property type="entry name" value="GFO_IDH_MocA"/>
    <property type="match status" value="1"/>
</dbReference>
<feature type="domain" description="Gfo/Idh/MocA-like oxidoreductase N-terminal" evidence="3">
    <location>
        <begin position="31"/>
        <end position="151"/>
    </location>
</feature>
<dbReference type="STRING" id="448386.A0A2V3IFR9"/>
<evidence type="ECO:0000313" key="5">
    <source>
        <dbReference type="EMBL" id="PXF40939.1"/>
    </source>
</evidence>
<dbReference type="Gene3D" id="3.30.360.10">
    <property type="entry name" value="Dihydrodipicolinate Reductase, domain 2"/>
    <property type="match status" value="1"/>
</dbReference>
<protein>
    <submittedName>
        <fullName evidence="5">Putative oxidoreductase YrbE</fullName>
    </submittedName>
</protein>
<keyword evidence="6" id="KW-1185">Reference proteome</keyword>
<dbReference type="SUPFAM" id="SSF55347">
    <property type="entry name" value="Glyceraldehyde-3-phosphate dehydrogenase-like, C-terminal domain"/>
    <property type="match status" value="1"/>
</dbReference>
<organism evidence="5 6">
    <name type="scientific">Gracilariopsis chorda</name>
    <dbReference type="NCBI Taxonomy" id="448386"/>
    <lineage>
        <taxon>Eukaryota</taxon>
        <taxon>Rhodophyta</taxon>
        <taxon>Florideophyceae</taxon>
        <taxon>Rhodymeniophycidae</taxon>
        <taxon>Gracilariales</taxon>
        <taxon>Gracilariaceae</taxon>
        <taxon>Gracilariopsis</taxon>
    </lineage>
</organism>
<dbReference type="InterPro" id="IPR000683">
    <property type="entry name" value="Gfo/Idh/MocA-like_OxRdtase_N"/>
</dbReference>
<dbReference type="OrthoDB" id="64915at2759"/>
<dbReference type="InterPro" id="IPR055170">
    <property type="entry name" value="GFO_IDH_MocA-like_dom"/>
</dbReference>
<dbReference type="Pfam" id="PF22725">
    <property type="entry name" value="GFO_IDH_MocA_C3"/>
    <property type="match status" value="1"/>
</dbReference>
<dbReference type="InterPro" id="IPR036291">
    <property type="entry name" value="NAD(P)-bd_dom_sf"/>
</dbReference>
<evidence type="ECO:0000259" key="4">
    <source>
        <dbReference type="Pfam" id="PF22725"/>
    </source>
</evidence>
<evidence type="ECO:0000313" key="6">
    <source>
        <dbReference type="Proteomes" id="UP000247409"/>
    </source>
</evidence>
<dbReference type="SUPFAM" id="SSF51735">
    <property type="entry name" value="NAD(P)-binding Rossmann-fold domains"/>
    <property type="match status" value="1"/>
</dbReference>
<reference evidence="5 6" key="1">
    <citation type="journal article" date="2018" name="Mol. Biol. Evol.">
        <title>Analysis of the draft genome of the red seaweed Gracilariopsis chorda provides insights into genome size evolution in Rhodophyta.</title>
        <authorList>
            <person name="Lee J."/>
            <person name="Yang E.C."/>
            <person name="Graf L."/>
            <person name="Yang J.H."/>
            <person name="Qiu H."/>
            <person name="Zel Zion U."/>
            <person name="Chan C.X."/>
            <person name="Stephens T.G."/>
            <person name="Weber A.P.M."/>
            <person name="Boo G.H."/>
            <person name="Boo S.M."/>
            <person name="Kim K.M."/>
            <person name="Shin Y."/>
            <person name="Jung M."/>
            <person name="Lee S.J."/>
            <person name="Yim H.S."/>
            <person name="Lee J.H."/>
            <person name="Bhattacharya D."/>
            <person name="Yoon H.S."/>
        </authorList>
    </citation>
    <scope>NUCLEOTIDE SEQUENCE [LARGE SCALE GENOMIC DNA]</scope>
    <source>
        <strain evidence="5 6">SKKU-2015</strain>
        <tissue evidence="5">Whole body</tissue>
    </source>
</reference>
<comment type="similarity">
    <text evidence="1">Belongs to the Gfo/Idh/MocA family.</text>
</comment>
<dbReference type="InterPro" id="IPR030827">
    <property type="entry name" value="Myo_inos_IolG"/>
</dbReference>
<name>A0A2V3IFR9_9FLOR</name>
<sequence>MVDISAAASDFSASAKSALTIDSSTDDANALNIGIIGCGRIGQCHARSICTRIPNAKLVCVSDVFESAALKLAKTYQVPMACTDPLDLINSPAVHAIIVCSPTDTHADIIKAAAAAGKHIFCEKPVDKNLHIIADLNNTLAQHPVKFFLGFQRRFDSHFRRAKAAVQSGAIGKPIKLHLTSRDPAPPPVGYLKQSGGLFLDMSSHDFDMARFLTGSNVASISAVGMADNPEIAAIDDLDHTLVTATFENGCIVTIDNSRASSLGYDQRAEFFGTAGSVNVGNVHPNTCHFTDKDGYHSENPLNFFMERYAEAYVEEMKAFVDVVLNDTPVPCGIEDGRLTVLYAAMANLSIKEKRAVHIGEFEKSTDGELSARY</sequence>
<dbReference type="NCBIfam" id="TIGR04380">
    <property type="entry name" value="myo_inos_iolG"/>
    <property type="match status" value="1"/>
</dbReference>
<comment type="caution">
    <text evidence="5">The sequence shown here is derived from an EMBL/GenBank/DDBJ whole genome shotgun (WGS) entry which is preliminary data.</text>
</comment>
<evidence type="ECO:0000259" key="3">
    <source>
        <dbReference type="Pfam" id="PF01408"/>
    </source>
</evidence>
<dbReference type="EMBL" id="NBIV01000250">
    <property type="protein sequence ID" value="PXF40939.1"/>
    <property type="molecule type" value="Genomic_DNA"/>
</dbReference>
<keyword evidence="2" id="KW-0560">Oxidoreductase</keyword>
<evidence type="ECO:0000256" key="1">
    <source>
        <dbReference type="ARBA" id="ARBA00010928"/>
    </source>
</evidence>
<dbReference type="PANTHER" id="PTHR42840:SF3">
    <property type="entry name" value="BINDING ROSSMANN FOLD OXIDOREDUCTASE, PUTATIVE (AFU_ORTHOLOGUE AFUA_2G10240)-RELATED"/>
    <property type="match status" value="1"/>
</dbReference>
<dbReference type="Proteomes" id="UP000247409">
    <property type="component" value="Unassembled WGS sequence"/>
</dbReference>
<gene>
    <name evidence="5" type="ORF">BWQ96_09334</name>
</gene>
<dbReference type="AlphaFoldDB" id="A0A2V3IFR9"/>
<dbReference type="PANTHER" id="PTHR42840">
    <property type="entry name" value="NAD(P)-BINDING ROSSMANN-FOLD SUPERFAMILY PROTEIN-RELATED"/>
    <property type="match status" value="1"/>
</dbReference>
<evidence type="ECO:0000256" key="2">
    <source>
        <dbReference type="ARBA" id="ARBA00023002"/>
    </source>
</evidence>
<dbReference type="GO" id="GO:0016491">
    <property type="term" value="F:oxidoreductase activity"/>
    <property type="evidence" value="ECO:0007669"/>
    <property type="project" value="UniProtKB-KW"/>
</dbReference>
<proteinExistence type="inferred from homology"/>
<dbReference type="GO" id="GO:0000166">
    <property type="term" value="F:nucleotide binding"/>
    <property type="evidence" value="ECO:0007669"/>
    <property type="project" value="InterPro"/>
</dbReference>
<accession>A0A2V3IFR9</accession>
<feature type="domain" description="GFO/IDH/MocA-like oxidoreductase" evidence="4">
    <location>
        <begin position="159"/>
        <end position="278"/>
    </location>
</feature>
<dbReference type="Gene3D" id="3.40.50.720">
    <property type="entry name" value="NAD(P)-binding Rossmann-like Domain"/>
    <property type="match status" value="1"/>
</dbReference>